<evidence type="ECO:0008006" key="3">
    <source>
        <dbReference type="Google" id="ProtNLM"/>
    </source>
</evidence>
<reference evidence="1" key="1">
    <citation type="submission" date="2022-08" db="EMBL/GenBank/DDBJ databases">
        <authorList>
            <person name="Kim S.-J."/>
        </authorList>
    </citation>
    <scope>NUCLEOTIDE SEQUENCE</scope>
    <source>
        <strain evidence="1">KJ</strain>
    </source>
</reference>
<evidence type="ECO:0000313" key="2">
    <source>
        <dbReference type="Proteomes" id="UP001246473"/>
    </source>
</evidence>
<dbReference type="Proteomes" id="UP001246473">
    <property type="component" value="Unassembled WGS sequence"/>
</dbReference>
<organism evidence="1 2">
    <name type="scientific">Paraburkholderia fungorum</name>
    <dbReference type="NCBI Taxonomy" id="134537"/>
    <lineage>
        <taxon>Bacteria</taxon>
        <taxon>Pseudomonadati</taxon>
        <taxon>Pseudomonadota</taxon>
        <taxon>Betaproteobacteria</taxon>
        <taxon>Burkholderiales</taxon>
        <taxon>Burkholderiaceae</taxon>
        <taxon>Paraburkholderia</taxon>
    </lineage>
</organism>
<comment type="caution">
    <text evidence="1">The sequence shown here is derived from an EMBL/GenBank/DDBJ whole genome shotgun (WGS) entry which is preliminary data.</text>
</comment>
<proteinExistence type="predicted"/>
<accession>A0AAP5QH95</accession>
<dbReference type="AlphaFoldDB" id="A0AAP5QH95"/>
<dbReference type="EMBL" id="JANSLM010000018">
    <property type="protein sequence ID" value="MDT8842540.1"/>
    <property type="molecule type" value="Genomic_DNA"/>
</dbReference>
<name>A0AAP5QH95_9BURK</name>
<dbReference type="RefSeq" id="WP_315697364.1">
    <property type="nucleotide sequence ID" value="NZ_JANSLM010000018.1"/>
</dbReference>
<evidence type="ECO:0000313" key="1">
    <source>
        <dbReference type="EMBL" id="MDT8842540.1"/>
    </source>
</evidence>
<gene>
    <name evidence="1" type="ORF">ParKJ_34460</name>
</gene>
<sequence length="428" mass="44226">MGSILEMMIVLLGAAVLTMQGIKEDVAHQRTVLLQNEGQHQASINAALSDYITNNVGLLIPPGFSQTSSTALAAPTLAQLSAQSNTKVTYKTGPFWGGVYQISLSVVPASCSASAGDCHIASLLYPSQPLMLGGKPDVAGAGAVAYAGGNQFGYSTNKAPGTITGLNAKWSTPNPNGNVPASIVAINGFGNDANSPYYRRDGALPLTGALAGGGQDANNLKNINATGNVAAATVSLQAGNSLNISTGATYYGDTTNAAVRTNGSLYLQNKAGTAAANIAQVGNVNSSGTITAPTVNFNTTAGTCSWNTVTLRANNQMWVCNQWGNWVPISQLIGNVMTVAKYVNQTDTAGIGKPSCTSGTPTATIVPQNIGLNVAANPPWESSIYRLNDMGTWWSVQISLQDANGTWYSGNTMGLAAEVQTQCTYSNE</sequence>
<protein>
    <recommendedName>
        <fullName evidence="3">Shufflon system plasmid conjugative transfer pilus tip adhesin PilV</fullName>
    </recommendedName>
</protein>